<dbReference type="Proteomes" id="UP000078200">
    <property type="component" value="Unassembled WGS sequence"/>
</dbReference>
<reference evidence="1" key="1">
    <citation type="submission" date="2020-05" db="UniProtKB">
        <authorList>
            <consortium name="EnsemblMetazoa"/>
        </authorList>
    </citation>
    <scope>IDENTIFICATION</scope>
    <source>
        <strain evidence="1">TTRI</strain>
    </source>
</reference>
<evidence type="ECO:0000313" key="1">
    <source>
        <dbReference type="EnsemblMetazoa" id="GAUT044509-PA"/>
    </source>
</evidence>
<name>A0A1A9VQM9_GLOAU</name>
<dbReference type="EnsemblMetazoa" id="GAUT044509-RA">
    <property type="protein sequence ID" value="GAUT044509-PA"/>
    <property type="gene ID" value="GAUT044509"/>
</dbReference>
<keyword evidence="2" id="KW-1185">Reference proteome</keyword>
<dbReference type="AlphaFoldDB" id="A0A1A9VQM9"/>
<evidence type="ECO:0000313" key="2">
    <source>
        <dbReference type="Proteomes" id="UP000078200"/>
    </source>
</evidence>
<accession>A0A1A9VQM9</accession>
<protein>
    <submittedName>
        <fullName evidence="1">Uncharacterized protein</fullName>
    </submittedName>
</protein>
<organism evidence="1 2">
    <name type="scientific">Glossina austeni</name>
    <name type="common">Savannah tsetse fly</name>
    <dbReference type="NCBI Taxonomy" id="7395"/>
    <lineage>
        <taxon>Eukaryota</taxon>
        <taxon>Metazoa</taxon>
        <taxon>Ecdysozoa</taxon>
        <taxon>Arthropoda</taxon>
        <taxon>Hexapoda</taxon>
        <taxon>Insecta</taxon>
        <taxon>Pterygota</taxon>
        <taxon>Neoptera</taxon>
        <taxon>Endopterygota</taxon>
        <taxon>Diptera</taxon>
        <taxon>Brachycera</taxon>
        <taxon>Muscomorpha</taxon>
        <taxon>Hippoboscoidea</taxon>
        <taxon>Glossinidae</taxon>
        <taxon>Glossina</taxon>
    </lineage>
</organism>
<proteinExistence type="predicted"/>
<sequence length="138" mass="16021">MNIPHKYSRIEIDNNNNNNNNDNDNNSVHTNKHYIACDGIYYSGEIYFIVPRVVCYVTVEHGAENSDSFSNESQQSLEMESGLDFLGLLLKKRTMLERRLKCLMEEKSLGGQEYLKKQQQKKEQVLDVLAYLCTKARH</sequence>
<dbReference type="VEuPathDB" id="VectorBase:GAUT044509"/>